<sequence>MTTPPSTPETPHDQPIPADTTASQPGPAATPAPAAASPAQPAPQSDPTAFPVYPSTPDPNAAYPNAAYPNAQTYPAQSSPGAAATAPARPKNTLGLVALIIAIATLVLSTVTLVTQAAMMLQPNYNYVLVNLVTTVFTSIGGLLALAAVVLGAIGLAKKGAPKGAAGIGLGIGVATIWAILGNLIYSGILSIVYG</sequence>
<feature type="transmembrane region" description="Helical" evidence="2">
    <location>
        <begin position="127"/>
        <end position="156"/>
    </location>
</feature>
<keyword evidence="2" id="KW-1133">Transmembrane helix</keyword>
<evidence type="ECO:0000313" key="4">
    <source>
        <dbReference type="Proteomes" id="UP000598426"/>
    </source>
</evidence>
<protein>
    <recommendedName>
        <fullName evidence="5">DUF4190 domain-containing protein</fullName>
    </recommendedName>
</protein>
<name>A0ABR8NQQ7_9MICO</name>
<feature type="transmembrane region" description="Helical" evidence="2">
    <location>
        <begin position="168"/>
        <end position="194"/>
    </location>
</feature>
<dbReference type="RefSeq" id="WP_191172585.1">
    <property type="nucleotide sequence ID" value="NZ_JACXZS010000010.1"/>
</dbReference>
<evidence type="ECO:0000256" key="2">
    <source>
        <dbReference type="SAM" id="Phobius"/>
    </source>
</evidence>
<keyword evidence="4" id="KW-1185">Reference proteome</keyword>
<feature type="compositionally biased region" description="Low complexity" evidence="1">
    <location>
        <begin position="58"/>
        <end position="77"/>
    </location>
</feature>
<dbReference type="EMBL" id="JACXZS010000010">
    <property type="protein sequence ID" value="MBD3942969.1"/>
    <property type="molecule type" value="Genomic_DNA"/>
</dbReference>
<keyword evidence="2" id="KW-0472">Membrane</keyword>
<accession>A0ABR8NQQ7</accession>
<feature type="transmembrane region" description="Helical" evidence="2">
    <location>
        <begin position="96"/>
        <end position="121"/>
    </location>
</feature>
<comment type="caution">
    <text evidence="3">The sequence shown here is derived from an EMBL/GenBank/DDBJ whole genome shotgun (WGS) entry which is preliminary data.</text>
</comment>
<evidence type="ECO:0000256" key="1">
    <source>
        <dbReference type="SAM" id="MobiDB-lite"/>
    </source>
</evidence>
<evidence type="ECO:0008006" key="5">
    <source>
        <dbReference type="Google" id="ProtNLM"/>
    </source>
</evidence>
<feature type="region of interest" description="Disordered" evidence="1">
    <location>
        <begin position="1"/>
        <end position="87"/>
    </location>
</feature>
<organism evidence="3 4">
    <name type="scientific">Microbacterium helvum</name>
    <dbReference type="NCBI Taxonomy" id="2773713"/>
    <lineage>
        <taxon>Bacteria</taxon>
        <taxon>Bacillati</taxon>
        <taxon>Actinomycetota</taxon>
        <taxon>Actinomycetes</taxon>
        <taxon>Micrococcales</taxon>
        <taxon>Microbacteriaceae</taxon>
        <taxon>Microbacterium</taxon>
    </lineage>
</organism>
<reference evidence="3 4" key="1">
    <citation type="submission" date="2020-09" db="EMBL/GenBank/DDBJ databases">
        <title>Isolation and identification of active actinomycetes.</title>
        <authorList>
            <person name="Li X."/>
        </authorList>
    </citation>
    <scope>NUCLEOTIDE SEQUENCE [LARGE SCALE GENOMIC DNA]</scope>
    <source>
        <strain evidence="3 4">NEAU-LLC</strain>
    </source>
</reference>
<proteinExistence type="predicted"/>
<dbReference type="Proteomes" id="UP000598426">
    <property type="component" value="Unassembled WGS sequence"/>
</dbReference>
<gene>
    <name evidence="3" type="ORF">IF188_14840</name>
</gene>
<keyword evidence="2" id="KW-0812">Transmembrane</keyword>
<feature type="compositionally biased region" description="Low complexity" evidence="1">
    <location>
        <begin position="21"/>
        <end position="49"/>
    </location>
</feature>
<evidence type="ECO:0000313" key="3">
    <source>
        <dbReference type="EMBL" id="MBD3942969.1"/>
    </source>
</evidence>